<dbReference type="Proteomes" id="UP000001296">
    <property type="component" value="Chromosome"/>
</dbReference>
<proteinExistence type="predicted"/>
<dbReference type="AlphaFoldDB" id="E0RS36"/>
<dbReference type="eggNOG" id="ENOG5033DN5">
    <property type="taxonomic scope" value="Bacteria"/>
</dbReference>
<name>E0RS36_WINT6</name>
<evidence type="ECO:0000313" key="2">
    <source>
        <dbReference type="Proteomes" id="UP000001296"/>
    </source>
</evidence>
<protein>
    <recommendedName>
        <fullName evidence="3">DUF5723 domain-containing protein</fullName>
    </recommendedName>
</protein>
<reference key="1">
    <citation type="submission" date="2009-08" db="EMBL/GenBank/DDBJ databases">
        <title>The genome sequence of Spirochaeta thermophila DSM6192.</title>
        <authorList>
            <person name="Angelov A."/>
            <person name="Mientus M."/>
            <person name="Wittenberg S."/>
            <person name="Lehmann R."/>
            <person name="Liesegang H."/>
            <person name="Daniel R."/>
            <person name="Liebl W."/>
        </authorList>
    </citation>
    <scope>NUCLEOTIDE SEQUENCE</scope>
    <source>
        <strain>DSM 6192</strain>
    </source>
</reference>
<dbReference type="HOGENOM" id="CLU_725420_0_0_12"/>
<sequence length="388" mass="40572">MRVYPPALLLLVCVLTAPVLFAEEDPLLIPLRPHTVSTAGAGWLFDEGYASFFANPAMLPEDGFDLTLLDASVWLHEDPLGTVDTLAALLLAEEGEALLPSLEEQLEATGLGAGSHLGLGYAGGGLGLGLSVTTDSFFWGTSIPSHVHGVILGEYSFFLGGAFSFGLGSMRVRVGTDVRPFMRAYAPLDEEEAGALFASLLDLPSSGTFGDAANTLTGYGVAWDVGVVLALPGSLAVALAVRDVGGTRISYTRTSFDRAKDAFLRMGLPEGGERVGEDYTIPMTISAGLRWAPDTGETWAPRLFVSVGPFSGDWEDLPDALRIGAEVTILRTFTLSAGYGSGALSGGLGLDMGVLEVDLGAGFPLRESGERDVLSLSGISLGVRLGLP</sequence>
<accession>E0RS36</accession>
<dbReference type="Gene3D" id="2.40.160.60">
    <property type="entry name" value="Outer membrane protein transport protein (OMPP1/FadL/TodX)"/>
    <property type="match status" value="1"/>
</dbReference>
<evidence type="ECO:0008006" key="3">
    <source>
        <dbReference type="Google" id="ProtNLM"/>
    </source>
</evidence>
<dbReference type="KEGG" id="sta:STHERM_c08740"/>
<dbReference type="RefSeq" id="WP_013313664.1">
    <property type="nucleotide sequence ID" value="NC_014484.1"/>
</dbReference>
<dbReference type="PaxDb" id="665571-STHERM_c08740"/>
<reference evidence="1 2" key="2">
    <citation type="journal article" date="2010" name="J. Bacteriol.">
        <title>Genome sequence of the polysaccharide-degrading, thermophilic anaerobe Spirochaeta thermophila DSM 6192.</title>
        <authorList>
            <person name="Angelov A."/>
            <person name="Liebl S."/>
            <person name="Ballschmiter M."/>
            <person name="Bomeke M."/>
            <person name="Lehmann R."/>
            <person name="Liesegang H."/>
            <person name="Daniel R."/>
            <person name="Liebl W."/>
        </authorList>
    </citation>
    <scope>NUCLEOTIDE SEQUENCE [LARGE SCALE GENOMIC DNA]</scope>
    <source>
        <strain evidence="2">ATCC 49972 / DSM 6192 / RI 19.B1</strain>
    </source>
</reference>
<evidence type="ECO:0000313" key="1">
    <source>
        <dbReference type="EMBL" id="ADN01823.1"/>
    </source>
</evidence>
<organism evidence="1 2">
    <name type="scientific">Winmispira thermophila (strain ATCC 49972 / DSM 6192 / RI 19.B1)</name>
    <name type="common">Spirochaeta thermophila</name>
    <dbReference type="NCBI Taxonomy" id="665571"/>
    <lineage>
        <taxon>Bacteria</taxon>
        <taxon>Pseudomonadati</taxon>
        <taxon>Spirochaetota</taxon>
        <taxon>Spirochaetia</taxon>
        <taxon>Winmispirales</taxon>
        <taxon>Winmispiraceae</taxon>
        <taxon>Winmispira</taxon>
    </lineage>
</organism>
<dbReference type="EMBL" id="CP001698">
    <property type="protein sequence ID" value="ADN01823.1"/>
    <property type="molecule type" value="Genomic_DNA"/>
</dbReference>
<gene>
    <name evidence="1" type="ordered locus">STHERM_c08740</name>
</gene>